<evidence type="ECO:0000256" key="5">
    <source>
        <dbReference type="ARBA" id="ARBA00023065"/>
    </source>
</evidence>
<dbReference type="PANTHER" id="PTHR10698:SF0">
    <property type="entry name" value="V-TYPE PROTON ATPASE SUBUNIT H"/>
    <property type="match status" value="1"/>
</dbReference>
<keyword evidence="4 7" id="KW-0375">Hydrogen ion transport</keyword>
<dbReference type="EMBL" id="JAMSHJ010000004">
    <property type="protein sequence ID" value="KAI5418253.1"/>
    <property type="molecule type" value="Genomic_DNA"/>
</dbReference>
<dbReference type="PANTHER" id="PTHR10698">
    <property type="entry name" value="V-TYPE PROTON ATPASE SUBUNIT H"/>
    <property type="match status" value="1"/>
</dbReference>
<evidence type="ECO:0000256" key="4">
    <source>
        <dbReference type="ARBA" id="ARBA00022781"/>
    </source>
</evidence>
<dbReference type="InterPro" id="IPR011987">
    <property type="entry name" value="ATPase_V1-cplx_hsu_C"/>
</dbReference>
<dbReference type="GO" id="GO:0046961">
    <property type="term" value="F:proton-transporting ATPase activity, rotational mechanism"/>
    <property type="evidence" value="ECO:0007669"/>
    <property type="project" value="UniProtKB-UniRule"/>
</dbReference>
<evidence type="ECO:0000256" key="6">
    <source>
        <dbReference type="ARBA" id="ARBA00025045"/>
    </source>
</evidence>
<dbReference type="AlphaFoldDB" id="A0A9D5AQX7"/>
<evidence type="ECO:0000259" key="8">
    <source>
        <dbReference type="Pfam" id="PF11698"/>
    </source>
</evidence>
<dbReference type="SMART" id="SM00185">
    <property type="entry name" value="ARM"/>
    <property type="match status" value="3"/>
</dbReference>
<keyword evidence="3" id="KW-0677">Repeat</keyword>
<dbReference type="Pfam" id="PF03224">
    <property type="entry name" value="V-ATPase_H_N"/>
    <property type="match status" value="2"/>
</dbReference>
<comment type="similarity">
    <text evidence="1 7">Belongs to the V-ATPase H subunit family.</text>
</comment>
<protein>
    <recommendedName>
        <fullName evidence="7">V-type proton ATPase subunit H</fullName>
    </recommendedName>
</protein>
<name>A0A9D5AQX7_PEA</name>
<proteinExistence type="inferred from homology"/>
<comment type="caution">
    <text evidence="9">The sequence shown here is derived from an EMBL/GenBank/DDBJ whole genome shotgun (WGS) entry which is preliminary data.</text>
</comment>
<evidence type="ECO:0000256" key="7">
    <source>
        <dbReference type="PIRNR" id="PIRNR032184"/>
    </source>
</evidence>
<evidence type="ECO:0000313" key="10">
    <source>
        <dbReference type="Proteomes" id="UP001058974"/>
    </source>
</evidence>
<dbReference type="InterPro" id="IPR016024">
    <property type="entry name" value="ARM-type_fold"/>
</dbReference>
<dbReference type="Pfam" id="PF11698">
    <property type="entry name" value="V-ATPase_H_C"/>
    <property type="match status" value="1"/>
</dbReference>
<keyword evidence="10" id="KW-1185">Reference proteome</keyword>
<dbReference type="InterPro" id="IPR038497">
    <property type="entry name" value="ATPase_V1-cplx_hsu_C_sf"/>
</dbReference>
<dbReference type="PIRSF" id="PIRSF032184">
    <property type="entry name" value="ATPase_V1_H"/>
    <property type="match status" value="1"/>
</dbReference>
<dbReference type="InterPro" id="IPR000225">
    <property type="entry name" value="Armadillo"/>
</dbReference>
<dbReference type="Gene3D" id="1.25.10.10">
    <property type="entry name" value="Leucine-rich Repeat Variant"/>
    <property type="match status" value="1"/>
</dbReference>
<dbReference type="Proteomes" id="UP001058974">
    <property type="component" value="Chromosome 4"/>
</dbReference>
<comment type="subunit">
    <text evidence="7">V-ATPase is a heteromultimeric enzyme made up of two complexes: the ATP-hydrolytic V1 complex and the proton translocation V0 complex.</text>
</comment>
<comment type="function">
    <text evidence="6">Subunit of the peripheral V1 complex of vacuolar ATPase. Subunit H activates the ATPase activity of the enzyme and couples ATPase activity to proton flow. Vacuolar ATPase is responsible for acidifying a variety of intracellular compartments in eukaryotic cells, thus providing most of the energy required for transport processes in the vacuolar system.</text>
</comment>
<evidence type="ECO:0000256" key="1">
    <source>
        <dbReference type="ARBA" id="ARBA00008613"/>
    </source>
</evidence>
<dbReference type="SUPFAM" id="SSF48371">
    <property type="entry name" value="ARM repeat"/>
    <property type="match status" value="1"/>
</dbReference>
<dbReference type="InterPro" id="IPR011989">
    <property type="entry name" value="ARM-like"/>
</dbReference>
<sequence length="452" mass="51017">MDQAELTTDQVLSRDIPWETYMSTKLISGTSLQLLRRYDHRSESQRAQLLDDDGPAYVRVFVHVLRDIFKEDTVEYVLALIDEMLTEVLSQLWFGTSCLRCALSDTSFCPNGNLVSTNVPEIASERKLVRTREKLPKNQSGNASKGEASNEKKSITSIDDVLIGLVKWLCEQLKKPSHPTRGVPTAINCLSSLLKEPVVRSSFVQADGVKLLVPLICPASTQQSIQLLYETCLCIWLLSYYDPAIEYLATSRTLPRLIEVVKSSTKEKVVRVVVLTLKNLLSKGTLGAQMVDLQLPQVVQSLKAQAWSDEDLLEALNSLEEGLKDNIKKLSSFDKYKQEVLLGNLDWSPMHKDPLFWRENITNFEDHDFQILRVLLTILDSSNDPRTLAVACFDISQFIQCHPAGRIIVTDLKAKERVMKLMNHESAEVTKNALLCIQRLFLGAKYASFLQV</sequence>
<dbReference type="GO" id="GO:0000221">
    <property type="term" value="C:vacuolar proton-transporting V-type ATPase, V1 domain"/>
    <property type="evidence" value="ECO:0007669"/>
    <property type="project" value="UniProtKB-UniRule"/>
</dbReference>
<dbReference type="Gene3D" id="1.25.40.150">
    <property type="entry name" value="V-type ATPase, subunit H, C-terminal domain"/>
    <property type="match status" value="1"/>
</dbReference>
<evidence type="ECO:0000313" key="9">
    <source>
        <dbReference type="EMBL" id="KAI5418253.1"/>
    </source>
</evidence>
<evidence type="ECO:0000256" key="2">
    <source>
        <dbReference type="ARBA" id="ARBA00022448"/>
    </source>
</evidence>
<dbReference type="Gramene" id="Psat04G0276000-T1">
    <property type="protein sequence ID" value="KAI5418253.1"/>
    <property type="gene ID" value="KIW84_042760"/>
</dbReference>
<keyword evidence="5 7" id="KW-0406">Ion transport</keyword>
<dbReference type="InterPro" id="IPR004908">
    <property type="entry name" value="ATPase_V1-cplx_hsu"/>
</dbReference>
<accession>A0A9D5AQX7</accession>
<evidence type="ECO:0000256" key="3">
    <source>
        <dbReference type="ARBA" id="ARBA00022737"/>
    </source>
</evidence>
<gene>
    <name evidence="9" type="ORF">KIW84_042760</name>
</gene>
<dbReference type="FunFam" id="1.25.40.150:FF:000004">
    <property type="entry name" value="V-type proton ATPase subunit H"/>
    <property type="match status" value="1"/>
</dbReference>
<feature type="domain" description="ATPase V1 complex subunit H C-terminal" evidence="8">
    <location>
        <begin position="329"/>
        <end position="441"/>
    </location>
</feature>
<keyword evidence="2 7" id="KW-0813">Transport</keyword>
<reference evidence="9 10" key="1">
    <citation type="journal article" date="2022" name="Nat. Genet.">
        <title>Improved pea reference genome and pan-genome highlight genomic features and evolutionary characteristics.</title>
        <authorList>
            <person name="Yang T."/>
            <person name="Liu R."/>
            <person name="Luo Y."/>
            <person name="Hu S."/>
            <person name="Wang D."/>
            <person name="Wang C."/>
            <person name="Pandey M.K."/>
            <person name="Ge S."/>
            <person name="Xu Q."/>
            <person name="Li N."/>
            <person name="Li G."/>
            <person name="Huang Y."/>
            <person name="Saxena R.K."/>
            <person name="Ji Y."/>
            <person name="Li M."/>
            <person name="Yan X."/>
            <person name="He Y."/>
            <person name="Liu Y."/>
            <person name="Wang X."/>
            <person name="Xiang C."/>
            <person name="Varshney R.K."/>
            <person name="Ding H."/>
            <person name="Gao S."/>
            <person name="Zong X."/>
        </authorList>
    </citation>
    <scope>NUCLEOTIDE SEQUENCE [LARGE SCALE GENOMIC DNA]</scope>
    <source>
        <strain evidence="9 10">cv. Zhongwan 6</strain>
    </source>
</reference>
<organism evidence="9 10">
    <name type="scientific">Pisum sativum</name>
    <name type="common">Garden pea</name>
    <name type="synonym">Lathyrus oleraceus</name>
    <dbReference type="NCBI Taxonomy" id="3888"/>
    <lineage>
        <taxon>Eukaryota</taxon>
        <taxon>Viridiplantae</taxon>
        <taxon>Streptophyta</taxon>
        <taxon>Embryophyta</taxon>
        <taxon>Tracheophyta</taxon>
        <taxon>Spermatophyta</taxon>
        <taxon>Magnoliopsida</taxon>
        <taxon>eudicotyledons</taxon>
        <taxon>Gunneridae</taxon>
        <taxon>Pentapetalae</taxon>
        <taxon>rosids</taxon>
        <taxon>fabids</taxon>
        <taxon>Fabales</taxon>
        <taxon>Fabaceae</taxon>
        <taxon>Papilionoideae</taxon>
        <taxon>50 kb inversion clade</taxon>
        <taxon>NPAAA clade</taxon>
        <taxon>Hologalegina</taxon>
        <taxon>IRL clade</taxon>
        <taxon>Fabeae</taxon>
        <taxon>Lathyrus</taxon>
    </lineage>
</organism>
<comment type="function">
    <text evidence="7">Subunit of the V1 complex of vacuolar(H+)-ATPase (V-ATPase), a multisubunit enzyme composed of a peripheral complex (V1) that hydrolyzes ATP and a membrane integral complex (V0) that translocates protons. V-ATPase is responsible for acidifying and maintaining the pH of intracellular compartments.</text>
</comment>